<dbReference type="InterPro" id="IPR011057">
    <property type="entry name" value="Mss4-like_sf"/>
</dbReference>
<dbReference type="Pfam" id="PF04828">
    <property type="entry name" value="GFA"/>
    <property type="match status" value="1"/>
</dbReference>
<comment type="caution">
    <text evidence="6">The sequence shown here is derived from an EMBL/GenBank/DDBJ whole genome shotgun (WGS) entry which is preliminary data.</text>
</comment>
<reference evidence="6 7" key="1">
    <citation type="submission" date="2020-08" db="EMBL/GenBank/DDBJ databases">
        <title>Genome sequencing of Purple Non-Sulfur Bacteria from various extreme environments.</title>
        <authorList>
            <person name="Mayer M."/>
        </authorList>
    </citation>
    <scope>NUCLEOTIDE SEQUENCE [LARGE SCALE GENOMIC DNA]</scope>
    <source>
        <strain evidence="6 7">JA135</strain>
    </source>
</reference>
<dbReference type="AlphaFoldDB" id="A0A7W6RXZ7"/>
<dbReference type="PANTHER" id="PTHR33337">
    <property type="entry name" value="GFA DOMAIN-CONTAINING PROTEIN"/>
    <property type="match status" value="1"/>
</dbReference>
<dbReference type="Gene3D" id="3.90.1590.10">
    <property type="entry name" value="glutathione-dependent formaldehyde- activating enzyme (gfa)"/>
    <property type="match status" value="1"/>
</dbReference>
<keyword evidence="3" id="KW-0862">Zinc</keyword>
<dbReference type="GO" id="GO:0046872">
    <property type="term" value="F:metal ion binding"/>
    <property type="evidence" value="ECO:0007669"/>
    <property type="project" value="UniProtKB-KW"/>
</dbReference>
<comment type="similarity">
    <text evidence="1">Belongs to the Gfa family.</text>
</comment>
<organism evidence="6 7">
    <name type="scientific">Roseospira goensis</name>
    <dbReference type="NCBI Taxonomy" id="391922"/>
    <lineage>
        <taxon>Bacteria</taxon>
        <taxon>Pseudomonadati</taxon>
        <taxon>Pseudomonadota</taxon>
        <taxon>Alphaproteobacteria</taxon>
        <taxon>Rhodospirillales</taxon>
        <taxon>Rhodospirillaceae</taxon>
        <taxon>Roseospira</taxon>
    </lineage>
</organism>
<sequence>MTEPNVRTGGCLCGAVRFSVPLDALHFSACHCAMCRRWGGGPMLAVDATAPVTWQGEDAIGRYRSSERAERCFCKHCGTSLFYYSIKKGQTVLNLGAFDDQDDFTMESQIFIDEKPPGYSFANETPTLTAADVYALYAADPS</sequence>
<feature type="domain" description="CENP-V/GFA" evidence="5">
    <location>
        <begin position="7"/>
        <end position="120"/>
    </location>
</feature>
<keyword evidence="7" id="KW-1185">Reference proteome</keyword>
<proteinExistence type="inferred from homology"/>
<dbReference type="RefSeq" id="WP_184431102.1">
    <property type="nucleotide sequence ID" value="NZ_JACIGI010000002.1"/>
</dbReference>
<gene>
    <name evidence="6" type="ORF">GGD88_000329</name>
</gene>
<dbReference type="Proteomes" id="UP000555728">
    <property type="component" value="Unassembled WGS sequence"/>
</dbReference>
<evidence type="ECO:0000256" key="2">
    <source>
        <dbReference type="ARBA" id="ARBA00022723"/>
    </source>
</evidence>
<dbReference type="InterPro" id="IPR006913">
    <property type="entry name" value="CENP-V/GFA"/>
</dbReference>
<keyword evidence="2" id="KW-0479">Metal-binding</keyword>
<evidence type="ECO:0000256" key="1">
    <source>
        <dbReference type="ARBA" id="ARBA00005495"/>
    </source>
</evidence>
<dbReference type="GO" id="GO:0016846">
    <property type="term" value="F:carbon-sulfur lyase activity"/>
    <property type="evidence" value="ECO:0007669"/>
    <property type="project" value="InterPro"/>
</dbReference>
<name>A0A7W6RXZ7_9PROT</name>
<protein>
    <recommendedName>
        <fullName evidence="5">CENP-V/GFA domain-containing protein</fullName>
    </recommendedName>
</protein>
<evidence type="ECO:0000256" key="4">
    <source>
        <dbReference type="ARBA" id="ARBA00023239"/>
    </source>
</evidence>
<dbReference type="SUPFAM" id="SSF51316">
    <property type="entry name" value="Mss4-like"/>
    <property type="match status" value="1"/>
</dbReference>
<evidence type="ECO:0000259" key="5">
    <source>
        <dbReference type="PROSITE" id="PS51891"/>
    </source>
</evidence>
<evidence type="ECO:0000256" key="3">
    <source>
        <dbReference type="ARBA" id="ARBA00022833"/>
    </source>
</evidence>
<keyword evidence="4" id="KW-0456">Lyase</keyword>
<dbReference type="PROSITE" id="PS51891">
    <property type="entry name" value="CENP_V_GFA"/>
    <property type="match status" value="1"/>
</dbReference>
<evidence type="ECO:0000313" key="6">
    <source>
        <dbReference type="EMBL" id="MBB4284622.1"/>
    </source>
</evidence>
<accession>A0A7W6RXZ7</accession>
<evidence type="ECO:0000313" key="7">
    <source>
        <dbReference type="Proteomes" id="UP000555728"/>
    </source>
</evidence>
<dbReference type="EMBL" id="JACIGI010000002">
    <property type="protein sequence ID" value="MBB4284622.1"/>
    <property type="molecule type" value="Genomic_DNA"/>
</dbReference>
<dbReference type="PANTHER" id="PTHR33337:SF40">
    <property type="entry name" value="CENP-V_GFA DOMAIN-CONTAINING PROTEIN-RELATED"/>
    <property type="match status" value="1"/>
</dbReference>